<keyword evidence="6" id="KW-1133">Transmembrane helix</keyword>
<name>A0A0D3DFW3_BRAOL</name>
<keyword evidence="7 8" id="KW-0472">Membrane</keyword>
<comment type="similarity">
    <text evidence="2 9">Belongs to the mitochondrial carrier (TC 2.A.29) family.</text>
</comment>
<organism evidence="10 11">
    <name type="scientific">Brassica oleracea var. oleracea</name>
    <dbReference type="NCBI Taxonomy" id="109376"/>
    <lineage>
        <taxon>Eukaryota</taxon>
        <taxon>Viridiplantae</taxon>
        <taxon>Streptophyta</taxon>
        <taxon>Embryophyta</taxon>
        <taxon>Tracheophyta</taxon>
        <taxon>Spermatophyta</taxon>
        <taxon>Magnoliopsida</taxon>
        <taxon>eudicotyledons</taxon>
        <taxon>Gunneridae</taxon>
        <taxon>Pentapetalae</taxon>
        <taxon>rosids</taxon>
        <taxon>malvids</taxon>
        <taxon>Brassicales</taxon>
        <taxon>Brassicaceae</taxon>
        <taxon>Brassiceae</taxon>
        <taxon>Brassica</taxon>
    </lineage>
</organism>
<dbReference type="STRING" id="109376.A0A0D3DFW3"/>
<keyword evidence="5" id="KW-0677">Repeat</keyword>
<dbReference type="Gene3D" id="1.50.40.10">
    <property type="entry name" value="Mitochondrial carrier domain"/>
    <property type="match status" value="1"/>
</dbReference>
<reference evidence="10" key="2">
    <citation type="submission" date="2015-03" db="UniProtKB">
        <authorList>
            <consortium name="EnsemblPlants"/>
        </authorList>
    </citation>
    <scope>IDENTIFICATION</scope>
</reference>
<keyword evidence="11" id="KW-1185">Reference proteome</keyword>
<evidence type="ECO:0000256" key="7">
    <source>
        <dbReference type="ARBA" id="ARBA00023136"/>
    </source>
</evidence>
<evidence type="ECO:0000256" key="3">
    <source>
        <dbReference type="ARBA" id="ARBA00022448"/>
    </source>
</evidence>
<dbReference type="GO" id="GO:0016020">
    <property type="term" value="C:membrane"/>
    <property type="evidence" value="ECO:0007669"/>
    <property type="project" value="UniProtKB-SubCell"/>
</dbReference>
<evidence type="ECO:0000256" key="9">
    <source>
        <dbReference type="RuleBase" id="RU000488"/>
    </source>
</evidence>
<dbReference type="InterPro" id="IPR018108">
    <property type="entry name" value="MCP_transmembrane"/>
</dbReference>
<dbReference type="InterPro" id="IPR023395">
    <property type="entry name" value="MCP_dom_sf"/>
</dbReference>
<evidence type="ECO:0000256" key="8">
    <source>
        <dbReference type="PROSITE-ProRule" id="PRU00282"/>
    </source>
</evidence>
<dbReference type="SUPFAM" id="SSF103506">
    <property type="entry name" value="Mitochondrial carrier"/>
    <property type="match status" value="1"/>
</dbReference>
<dbReference type="Proteomes" id="UP000032141">
    <property type="component" value="Chromosome C7"/>
</dbReference>
<dbReference type="EnsemblPlants" id="Bo7g109620.1">
    <property type="protein sequence ID" value="Bo7g109620.1"/>
    <property type="gene ID" value="Bo7g109620"/>
</dbReference>
<dbReference type="Gramene" id="Bo7g109620.1">
    <property type="protein sequence ID" value="Bo7g109620.1"/>
    <property type="gene ID" value="Bo7g109620"/>
</dbReference>
<accession>A0A0D3DFW3</accession>
<evidence type="ECO:0000256" key="2">
    <source>
        <dbReference type="ARBA" id="ARBA00006375"/>
    </source>
</evidence>
<reference evidence="10 11" key="1">
    <citation type="journal article" date="2014" name="Genome Biol.">
        <title>Transcriptome and methylome profiling reveals relics of genome dominance in the mesopolyploid Brassica oleracea.</title>
        <authorList>
            <person name="Parkin I.A."/>
            <person name="Koh C."/>
            <person name="Tang H."/>
            <person name="Robinson S.J."/>
            <person name="Kagale S."/>
            <person name="Clarke W.E."/>
            <person name="Town C.D."/>
            <person name="Nixon J."/>
            <person name="Krishnakumar V."/>
            <person name="Bidwell S.L."/>
            <person name="Denoeud F."/>
            <person name="Belcram H."/>
            <person name="Links M.G."/>
            <person name="Just J."/>
            <person name="Clarke C."/>
            <person name="Bender T."/>
            <person name="Huebert T."/>
            <person name="Mason A.S."/>
            <person name="Pires J.C."/>
            <person name="Barker G."/>
            <person name="Moore J."/>
            <person name="Walley P.G."/>
            <person name="Manoli S."/>
            <person name="Batley J."/>
            <person name="Edwards D."/>
            <person name="Nelson M.N."/>
            <person name="Wang X."/>
            <person name="Paterson A.H."/>
            <person name="King G."/>
            <person name="Bancroft I."/>
            <person name="Chalhoub B."/>
            <person name="Sharpe A.G."/>
        </authorList>
    </citation>
    <scope>NUCLEOTIDE SEQUENCE</scope>
    <source>
        <strain evidence="10 11">cv. TO1000</strain>
    </source>
</reference>
<evidence type="ECO:0000256" key="1">
    <source>
        <dbReference type="ARBA" id="ARBA00004141"/>
    </source>
</evidence>
<evidence type="ECO:0000313" key="11">
    <source>
        <dbReference type="Proteomes" id="UP000032141"/>
    </source>
</evidence>
<dbReference type="InterPro" id="IPR050391">
    <property type="entry name" value="Mito_Metabolite_Transporter"/>
</dbReference>
<feature type="repeat" description="Solcar" evidence="8">
    <location>
        <begin position="60"/>
        <end position="159"/>
    </location>
</feature>
<protein>
    <submittedName>
        <fullName evidence="10">Uncharacterized protein</fullName>
    </submittedName>
</protein>
<comment type="subcellular location">
    <subcellularLocation>
        <location evidence="1">Membrane</location>
        <topology evidence="1">Multi-pass membrane protein</topology>
    </subcellularLocation>
</comment>
<dbReference type="Pfam" id="PF00153">
    <property type="entry name" value="Mito_carr"/>
    <property type="match status" value="1"/>
</dbReference>
<dbReference type="PROSITE" id="PS50920">
    <property type="entry name" value="SOLCAR"/>
    <property type="match status" value="1"/>
</dbReference>
<dbReference type="eggNOG" id="KOG0759">
    <property type="taxonomic scope" value="Eukaryota"/>
</dbReference>
<dbReference type="HOGENOM" id="CLU_1449605_0_0_1"/>
<evidence type="ECO:0000313" key="10">
    <source>
        <dbReference type="EnsemblPlants" id="Bo7g109620.1"/>
    </source>
</evidence>
<dbReference type="PANTHER" id="PTHR45618">
    <property type="entry name" value="MITOCHONDRIAL DICARBOXYLATE CARRIER-RELATED"/>
    <property type="match status" value="1"/>
</dbReference>
<evidence type="ECO:0000256" key="5">
    <source>
        <dbReference type="ARBA" id="ARBA00022737"/>
    </source>
</evidence>
<dbReference type="AlphaFoldDB" id="A0A0D3DFW3"/>
<sequence>MVQQWESKASWIASVVAGCSTLPSRSHQGPPSAPRRSFFSHSPPAFLETAKVGPFSLGVNLVKTEGAAALFSGVSATTRMGLYEVPKNKWTDPESGKLSLTRKIAGGVVGAAVGNPASGRSMAKQEGVMSSWRGSALTINRAMIVTAAQLASYDQFKEKLVESGLMRDGLARWLVSRRGSWRLTRWT</sequence>
<evidence type="ECO:0000256" key="6">
    <source>
        <dbReference type="ARBA" id="ARBA00022989"/>
    </source>
</evidence>
<proteinExistence type="inferred from homology"/>
<keyword evidence="4 8" id="KW-0812">Transmembrane</keyword>
<evidence type="ECO:0000256" key="4">
    <source>
        <dbReference type="ARBA" id="ARBA00022692"/>
    </source>
</evidence>
<keyword evidence="3 9" id="KW-0813">Transport</keyword>